<feature type="chain" id="PRO_5015302972" description="DUF2946 domain-containing protein" evidence="1">
    <location>
        <begin position="23"/>
        <end position="118"/>
    </location>
</feature>
<sequence length="118" mass="12401">MRRWLLILLMLIYPFQVTLAMADGCCLATPAGITHHADDDGNASVQPAFSVDDGAGAAGDPHCPACVFGHHSCIPQQTSLCPPAPERVAIAPLAALTPASLLAGRPDRPQWTAARRAH</sequence>
<gene>
    <name evidence="2" type="ORF">C9I28_15520</name>
</gene>
<dbReference type="Proteomes" id="UP000240505">
    <property type="component" value="Chromosome"/>
</dbReference>
<dbReference type="RefSeq" id="WP_107142266.1">
    <property type="nucleotide sequence ID" value="NZ_CP028324.1"/>
</dbReference>
<protein>
    <recommendedName>
        <fullName evidence="4">DUF2946 domain-containing protein</fullName>
    </recommendedName>
</protein>
<keyword evidence="1" id="KW-0732">Signal</keyword>
<evidence type="ECO:0000313" key="3">
    <source>
        <dbReference type="Proteomes" id="UP000240505"/>
    </source>
</evidence>
<evidence type="ECO:0008006" key="4">
    <source>
        <dbReference type="Google" id="ProtNLM"/>
    </source>
</evidence>
<organism evidence="2 3">
    <name type="scientific">Pseudoduganella armeniaca</name>
    <dbReference type="NCBI Taxonomy" id="2072590"/>
    <lineage>
        <taxon>Bacteria</taxon>
        <taxon>Pseudomonadati</taxon>
        <taxon>Pseudomonadota</taxon>
        <taxon>Betaproteobacteria</taxon>
        <taxon>Burkholderiales</taxon>
        <taxon>Oxalobacteraceae</taxon>
        <taxon>Telluria group</taxon>
        <taxon>Pseudoduganella</taxon>
    </lineage>
</organism>
<reference evidence="2 3" key="1">
    <citation type="submission" date="2018-03" db="EMBL/GenBank/DDBJ databases">
        <title>Massilia armeniaca sp. nov., isolated from desert soil.</title>
        <authorList>
            <person name="Huang H."/>
            <person name="Ren M."/>
        </authorList>
    </citation>
    <scope>NUCLEOTIDE SEQUENCE [LARGE SCALE GENOMIC DNA]</scope>
    <source>
        <strain evidence="2 3">ZMN-3</strain>
    </source>
</reference>
<proteinExistence type="predicted"/>
<evidence type="ECO:0000256" key="1">
    <source>
        <dbReference type="SAM" id="SignalP"/>
    </source>
</evidence>
<name>A0A2R4CBA1_9BURK</name>
<dbReference type="EMBL" id="CP028324">
    <property type="protein sequence ID" value="AVR96917.1"/>
    <property type="molecule type" value="Genomic_DNA"/>
</dbReference>
<evidence type="ECO:0000313" key="2">
    <source>
        <dbReference type="EMBL" id="AVR96917.1"/>
    </source>
</evidence>
<accession>A0A2R4CBA1</accession>
<dbReference type="OrthoDB" id="8758323at2"/>
<dbReference type="KEGG" id="masz:C9I28_15520"/>
<feature type="signal peptide" evidence="1">
    <location>
        <begin position="1"/>
        <end position="22"/>
    </location>
</feature>
<dbReference type="AlphaFoldDB" id="A0A2R4CBA1"/>
<keyword evidence="3" id="KW-1185">Reference proteome</keyword>